<feature type="repeat" description="TPR" evidence="3">
    <location>
        <begin position="103"/>
        <end position="136"/>
    </location>
</feature>
<dbReference type="PROSITE" id="PS50005">
    <property type="entry name" value="TPR"/>
    <property type="match status" value="2"/>
</dbReference>
<evidence type="ECO:0000313" key="4">
    <source>
        <dbReference type="EMBL" id="AMJ97782.1"/>
    </source>
</evidence>
<dbReference type="SMART" id="SM00028">
    <property type="entry name" value="TPR"/>
    <property type="match status" value="3"/>
</dbReference>
<dbReference type="InterPro" id="IPR019734">
    <property type="entry name" value="TPR_rpt"/>
</dbReference>
<dbReference type="InterPro" id="IPR011990">
    <property type="entry name" value="TPR-like_helical_dom_sf"/>
</dbReference>
<dbReference type="AlphaFoldDB" id="A0A126PXS6"/>
<dbReference type="InterPro" id="IPR051685">
    <property type="entry name" value="Ycf3/AcsC/BcsC/TPR_MFPF"/>
</dbReference>
<keyword evidence="4" id="KW-0808">Transferase</keyword>
<accession>A0A126PXS6</accession>
<evidence type="ECO:0000256" key="3">
    <source>
        <dbReference type="PROSITE-ProRule" id="PRU00339"/>
    </source>
</evidence>
<dbReference type="GO" id="GO:0016740">
    <property type="term" value="F:transferase activity"/>
    <property type="evidence" value="ECO:0007669"/>
    <property type="project" value="UniProtKB-KW"/>
</dbReference>
<dbReference type="Pfam" id="PF14559">
    <property type="entry name" value="TPR_19"/>
    <property type="match status" value="1"/>
</dbReference>
<evidence type="ECO:0000256" key="2">
    <source>
        <dbReference type="ARBA" id="ARBA00022803"/>
    </source>
</evidence>
<name>A0A126PXS6_ALTMA</name>
<dbReference type="EMBL" id="CP014323">
    <property type="protein sequence ID" value="AMJ97782.1"/>
    <property type="molecule type" value="Genomic_DNA"/>
</dbReference>
<dbReference type="Gene3D" id="3.40.50.300">
    <property type="entry name" value="P-loop containing nucleotide triphosphate hydrolases"/>
    <property type="match status" value="1"/>
</dbReference>
<gene>
    <name evidence="4" type="ORF">AVL55_06160</name>
</gene>
<organism evidence="4 5">
    <name type="scientific">Alteromonas macleodii</name>
    <name type="common">Pseudoalteromonas macleodii</name>
    <dbReference type="NCBI Taxonomy" id="28108"/>
    <lineage>
        <taxon>Bacteria</taxon>
        <taxon>Pseudomonadati</taxon>
        <taxon>Pseudomonadota</taxon>
        <taxon>Gammaproteobacteria</taxon>
        <taxon>Alteromonadales</taxon>
        <taxon>Alteromonadaceae</taxon>
        <taxon>Alteromonas/Salinimonas group</taxon>
        <taxon>Alteromonas</taxon>
    </lineage>
</organism>
<dbReference type="SUPFAM" id="SSF52540">
    <property type="entry name" value="P-loop containing nucleoside triphosphate hydrolases"/>
    <property type="match status" value="1"/>
</dbReference>
<dbReference type="PANTHER" id="PTHR44943:SF8">
    <property type="entry name" value="TPR REPEAT-CONTAINING PROTEIN MJ0263"/>
    <property type="match status" value="1"/>
</dbReference>
<protein>
    <submittedName>
        <fullName evidence="4">Sulfotransferase</fullName>
    </submittedName>
</protein>
<dbReference type="PANTHER" id="PTHR44943">
    <property type="entry name" value="CELLULOSE SYNTHASE OPERON PROTEIN C"/>
    <property type="match status" value="1"/>
</dbReference>
<keyword evidence="2 3" id="KW-0802">TPR repeat</keyword>
<dbReference type="Gene3D" id="1.25.40.10">
    <property type="entry name" value="Tetratricopeptide repeat domain"/>
    <property type="match status" value="1"/>
</dbReference>
<dbReference type="InterPro" id="IPR027417">
    <property type="entry name" value="P-loop_NTPase"/>
</dbReference>
<dbReference type="RefSeq" id="WP_061094537.1">
    <property type="nucleotide sequence ID" value="NZ_CP014323.1"/>
</dbReference>
<dbReference type="Pfam" id="PF13469">
    <property type="entry name" value="Sulfotransfer_3"/>
    <property type="match status" value="1"/>
</dbReference>
<feature type="repeat" description="TPR" evidence="3">
    <location>
        <begin position="69"/>
        <end position="102"/>
    </location>
</feature>
<dbReference type="SUPFAM" id="SSF48452">
    <property type="entry name" value="TPR-like"/>
    <property type="match status" value="2"/>
</dbReference>
<keyword evidence="1" id="KW-0677">Repeat</keyword>
<evidence type="ECO:0000313" key="5">
    <source>
        <dbReference type="Proteomes" id="UP000063991"/>
    </source>
</evidence>
<proteinExistence type="predicted"/>
<dbReference type="OrthoDB" id="9766687at2"/>
<evidence type="ECO:0000256" key="1">
    <source>
        <dbReference type="ARBA" id="ARBA00022737"/>
    </source>
</evidence>
<reference evidence="4 5" key="1">
    <citation type="submission" date="2015-12" db="EMBL/GenBank/DDBJ databases">
        <authorList>
            <person name="Shamseldin A."/>
            <person name="Moawad H."/>
            <person name="Abd El-Rahim W.M."/>
            <person name="Sadowsky M.J."/>
        </authorList>
    </citation>
    <scope>NUCLEOTIDE SEQUENCE [LARGE SCALE GENOMIC DNA]</scope>
    <source>
        <strain evidence="4 5">D7</strain>
    </source>
</reference>
<sequence>MKLTQEIINQAMQAFGAGEFSRVISTLSPVYEQHPMAKMVYATALGKVAEFTTSFEIFESLQSDYPQNTDVAYNYGLLLKEAERFDDAQKQLSKAIAINPNYHVAFHALGNLMSELGRNEEAQLAYEKAIAKNPKNIQYGQSLSKCLYQQEKWSQLVAHIKREDLHLSNKLSAELYTEACYRIHSRGELAKQSNMLSSRYSDSYSIHYFLALSALESKRYVHAKRHLEKSLSLADSSDKEELLTYLDYVSWLLNATKDNLDVLNRKFENTDNIQLLELAFNINENRRELAEAEKFLGKIQLIQAEGDKEQHELKRSLLAFAKGEFEEGLRINEHFLVKQPKSLPHLYQKIRTLEKLKRFSDAEEVIRFIAHNVNNLHSSKFADLSSGVMLNGFDVSPSPIVNTSSNSTNILFIVGFPRSGTTLIESLLLKNANVELLEETDAVETFYNQMVEREIVDPETGDIKRTNQSELDALANDYLEHLTAYSPSVDSNKLIVDKMPLNFPYLPAMLTLFPNAKVLCCLRNPKAVALSCLQFEEINLYTVEQFAEAYNKVFTCWEKMEPILRDRAISIKYEDVVADPESSIASIYQFSGLTEGETKTLESNSSPLFQTPSYYQVSQPVYKSSMQKYENYPTLFSECPPLLDEWEQKWGY</sequence>
<dbReference type="Proteomes" id="UP000063991">
    <property type="component" value="Chromosome"/>
</dbReference>